<reference evidence="1" key="2">
    <citation type="journal article" date="2020" name="Nat. Commun.">
        <title>Large-scale genome sequencing of mycorrhizal fungi provides insights into the early evolution of symbiotic traits.</title>
        <authorList>
            <person name="Miyauchi S."/>
            <person name="Kiss E."/>
            <person name="Kuo A."/>
            <person name="Drula E."/>
            <person name="Kohler A."/>
            <person name="Sanchez-Garcia M."/>
            <person name="Morin E."/>
            <person name="Andreopoulos B."/>
            <person name="Barry K.W."/>
            <person name="Bonito G."/>
            <person name="Buee M."/>
            <person name="Carver A."/>
            <person name="Chen C."/>
            <person name="Cichocki N."/>
            <person name="Clum A."/>
            <person name="Culley D."/>
            <person name="Crous P.W."/>
            <person name="Fauchery L."/>
            <person name="Girlanda M."/>
            <person name="Hayes R.D."/>
            <person name="Keri Z."/>
            <person name="LaButti K."/>
            <person name="Lipzen A."/>
            <person name="Lombard V."/>
            <person name="Magnuson J."/>
            <person name="Maillard F."/>
            <person name="Murat C."/>
            <person name="Nolan M."/>
            <person name="Ohm R.A."/>
            <person name="Pangilinan J."/>
            <person name="Pereira M.F."/>
            <person name="Perotto S."/>
            <person name="Peter M."/>
            <person name="Pfister S."/>
            <person name="Riley R."/>
            <person name="Sitrit Y."/>
            <person name="Stielow J.B."/>
            <person name="Szollosi G."/>
            <person name="Zifcakova L."/>
            <person name="Stursova M."/>
            <person name="Spatafora J.W."/>
            <person name="Tedersoo L."/>
            <person name="Vaario L.M."/>
            <person name="Yamada A."/>
            <person name="Yan M."/>
            <person name="Wang P."/>
            <person name="Xu J."/>
            <person name="Bruns T."/>
            <person name="Baldrian P."/>
            <person name="Vilgalys R."/>
            <person name="Dunand C."/>
            <person name="Henrissat B."/>
            <person name="Grigoriev I.V."/>
            <person name="Hibbett D."/>
            <person name="Nagy L.G."/>
            <person name="Martin F.M."/>
        </authorList>
    </citation>
    <scope>NUCLEOTIDE SEQUENCE</scope>
    <source>
        <strain evidence="1">P2</strain>
    </source>
</reference>
<gene>
    <name evidence="1" type="ORF">BDM02DRAFT_3172433</name>
</gene>
<organism evidence="1 2">
    <name type="scientific">Thelephora ganbajun</name>
    <name type="common">Ganba fungus</name>
    <dbReference type="NCBI Taxonomy" id="370292"/>
    <lineage>
        <taxon>Eukaryota</taxon>
        <taxon>Fungi</taxon>
        <taxon>Dikarya</taxon>
        <taxon>Basidiomycota</taxon>
        <taxon>Agaricomycotina</taxon>
        <taxon>Agaricomycetes</taxon>
        <taxon>Thelephorales</taxon>
        <taxon>Thelephoraceae</taxon>
        <taxon>Thelephora</taxon>
    </lineage>
</organism>
<reference evidence="1" key="1">
    <citation type="submission" date="2019-10" db="EMBL/GenBank/DDBJ databases">
        <authorList>
            <consortium name="DOE Joint Genome Institute"/>
            <person name="Kuo A."/>
            <person name="Miyauchi S."/>
            <person name="Kiss E."/>
            <person name="Drula E."/>
            <person name="Kohler A."/>
            <person name="Sanchez-Garcia M."/>
            <person name="Andreopoulos B."/>
            <person name="Barry K.W."/>
            <person name="Bonito G."/>
            <person name="Buee M."/>
            <person name="Carver A."/>
            <person name="Chen C."/>
            <person name="Cichocki N."/>
            <person name="Clum A."/>
            <person name="Culley D."/>
            <person name="Crous P.W."/>
            <person name="Fauchery L."/>
            <person name="Girlanda M."/>
            <person name="Hayes R."/>
            <person name="Keri Z."/>
            <person name="Labutti K."/>
            <person name="Lipzen A."/>
            <person name="Lombard V."/>
            <person name="Magnuson J."/>
            <person name="Maillard F."/>
            <person name="Morin E."/>
            <person name="Murat C."/>
            <person name="Nolan M."/>
            <person name="Ohm R."/>
            <person name="Pangilinan J."/>
            <person name="Pereira M."/>
            <person name="Perotto S."/>
            <person name="Peter M."/>
            <person name="Riley R."/>
            <person name="Sitrit Y."/>
            <person name="Stielow B."/>
            <person name="Szollosi G."/>
            <person name="Zifcakova L."/>
            <person name="Stursova M."/>
            <person name="Spatafora J.W."/>
            <person name="Tedersoo L."/>
            <person name="Vaario L.-M."/>
            <person name="Yamada A."/>
            <person name="Yan M."/>
            <person name="Wang P."/>
            <person name="Xu J."/>
            <person name="Bruns T."/>
            <person name="Baldrian P."/>
            <person name="Vilgalys R."/>
            <person name="Henrissat B."/>
            <person name="Grigoriev I.V."/>
            <person name="Hibbett D."/>
            <person name="Nagy L.G."/>
            <person name="Martin F.M."/>
        </authorList>
    </citation>
    <scope>NUCLEOTIDE SEQUENCE</scope>
    <source>
        <strain evidence="1">P2</strain>
    </source>
</reference>
<proteinExistence type="predicted"/>
<comment type="caution">
    <text evidence="1">The sequence shown here is derived from an EMBL/GenBank/DDBJ whole genome shotgun (WGS) entry which is preliminary data.</text>
</comment>
<evidence type="ECO:0000313" key="1">
    <source>
        <dbReference type="EMBL" id="KAF9645990.1"/>
    </source>
</evidence>
<sequence length="637" mass="70459">MILRAFVRRRTRPARFSVRTTSQLSYAQGTDTPPLSNETLPSFYEKELLTKFAARPALVSRHEPIGGSGYLRWSYEELWKQANDLARGLLGLGVTKGTRVGVVMGNNSAYAQLQWACSIIGAILVTINPAYKVHELMGTLNHVGISHLFLVPNIRTSKYLSLLTNACPEIANSLKGNIQAEALPHLKHIVIVDNIHDARTFQVELDNCKSAIDFREVPIRNQSSWEERERKTLRISLDKHDVINLQFTSGTTGYPKAVSLTHHNLLNNALSIGDCMRLTEQDVLCNVPPLFHCFDDSYLTLVYPRLVLGNLAAFTHGSCTVYPSEIFDPTKIVDTLLAEKCTALHGVPTHFLGVLSEVKRRRNEGEVVDLSQLRTGIAAGSPIPIDLMKQLIDKMNLTELTVAYGMTETSPVSFQTTPADPIIKRVETVGKILPHVTAKIVDTDGNILPRGTPGEILVKGYLVQKGYWQDEGQTKTVTRIDEEDGQVWMCTGDKAVMDGEGYVQIVGRLKDVIIRGGENLFPVRIENVLTASPAIREAAVVSVPDARYGEVVGAWIVLEESHHGKIQKEDVRKIVSTEMNPQNAPAYVWFLGDSQIEGLVEESKDGLPKTASGKVQKHVLRGWSKDLASRGYGNVIS</sequence>
<dbReference type="EMBL" id="MU118071">
    <property type="protein sequence ID" value="KAF9645990.1"/>
    <property type="molecule type" value="Genomic_DNA"/>
</dbReference>
<evidence type="ECO:0000313" key="2">
    <source>
        <dbReference type="Proteomes" id="UP000886501"/>
    </source>
</evidence>
<protein>
    <submittedName>
        <fullName evidence="1">Acetyl-CoA synthetase-like protein</fullName>
    </submittedName>
</protein>
<dbReference type="Proteomes" id="UP000886501">
    <property type="component" value="Unassembled WGS sequence"/>
</dbReference>
<accession>A0ACB6Z9B6</accession>
<keyword evidence="2" id="KW-1185">Reference proteome</keyword>
<name>A0ACB6Z9B6_THEGA</name>